<evidence type="ECO:0000313" key="5">
    <source>
        <dbReference type="EMBL" id="SFM07849.1"/>
    </source>
</evidence>
<dbReference type="STRING" id="29563.SAMN02983006_02740"/>
<keyword evidence="3" id="KW-0804">Transcription</keyword>
<dbReference type="PANTHER" id="PTHR43280:SF2">
    <property type="entry name" value="HTH-TYPE TRANSCRIPTIONAL REGULATOR EXSA"/>
    <property type="match status" value="1"/>
</dbReference>
<dbReference type="Gene3D" id="1.10.10.60">
    <property type="entry name" value="Homeodomain-like"/>
    <property type="match status" value="2"/>
</dbReference>
<evidence type="ECO:0000313" key="6">
    <source>
        <dbReference type="Proteomes" id="UP000199006"/>
    </source>
</evidence>
<evidence type="ECO:0000256" key="2">
    <source>
        <dbReference type="ARBA" id="ARBA00023125"/>
    </source>
</evidence>
<organism evidence="5 6">
    <name type="scientific">Halanaerobium salsuginis</name>
    <dbReference type="NCBI Taxonomy" id="29563"/>
    <lineage>
        <taxon>Bacteria</taxon>
        <taxon>Bacillati</taxon>
        <taxon>Bacillota</taxon>
        <taxon>Clostridia</taxon>
        <taxon>Halanaerobiales</taxon>
        <taxon>Halanaerobiaceae</taxon>
        <taxon>Halanaerobium</taxon>
    </lineage>
</organism>
<accession>A0A1I4MX34</accession>
<dbReference type="OrthoDB" id="9791615at2"/>
<dbReference type="SUPFAM" id="SSF46689">
    <property type="entry name" value="Homeodomain-like"/>
    <property type="match status" value="2"/>
</dbReference>
<keyword evidence="6" id="KW-1185">Reference proteome</keyword>
<name>A0A1I4MX34_9FIRM</name>
<evidence type="ECO:0000259" key="4">
    <source>
        <dbReference type="PROSITE" id="PS01124"/>
    </source>
</evidence>
<feature type="domain" description="HTH araC/xylS-type" evidence="4">
    <location>
        <begin position="199"/>
        <end position="297"/>
    </location>
</feature>
<gene>
    <name evidence="5" type="ORF">SAMN02983006_02740</name>
</gene>
<dbReference type="SMART" id="SM00342">
    <property type="entry name" value="HTH_ARAC"/>
    <property type="match status" value="1"/>
</dbReference>
<proteinExistence type="predicted"/>
<dbReference type="Pfam" id="PF12833">
    <property type="entry name" value="HTH_18"/>
    <property type="match status" value="1"/>
</dbReference>
<sequence>MQQTRVITDKNGKELISRGDLPFPCAVYYSDVSKYVTGDIPWHWHQELELFIVDQGEVCTRLGDKSSFILQAGQGAFINSNILHSMKISGNTGCKLITFVFARRLLSSFPESIFNQKYLDPLLNCNSLAKLTLCQKTDWQLKIITEILKAYQIYQKKDYGFEILIRNKLSYIFYLIVKNKQLLLNEPLLTKENHNSRIKKMIEFIHSNYQKQLTVDQIAEAANISKRECFRCFKQTINSSPVLYLLKYRLAVASRLLRETSLSITEICLKVGFNTPSYFSKIFKKHMNSSPSSYRQASKI</sequence>
<dbReference type="Pfam" id="PF07883">
    <property type="entry name" value="Cupin_2"/>
    <property type="match status" value="1"/>
</dbReference>
<keyword evidence="1" id="KW-0805">Transcription regulation</keyword>
<reference evidence="5 6" key="1">
    <citation type="submission" date="2016-10" db="EMBL/GenBank/DDBJ databases">
        <authorList>
            <person name="de Groot N.N."/>
        </authorList>
    </citation>
    <scope>NUCLEOTIDE SEQUENCE [LARGE SCALE GENOMIC DNA]</scope>
    <source>
        <strain evidence="5 6">ATCC 51327</strain>
    </source>
</reference>
<dbReference type="InterPro" id="IPR011051">
    <property type="entry name" value="RmlC_Cupin_sf"/>
</dbReference>
<dbReference type="Proteomes" id="UP000199006">
    <property type="component" value="Unassembled WGS sequence"/>
</dbReference>
<dbReference type="InterPro" id="IPR014710">
    <property type="entry name" value="RmlC-like_jellyroll"/>
</dbReference>
<dbReference type="CDD" id="cd02208">
    <property type="entry name" value="cupin_RmlC-like"/>
    <property type="match status" value="1"/>
</dbReference>
<evidence type="ECO:0000256" key="3">
    <source>
        <dbReference type="ARBA" id="ARBA00023163"/>
    </source>
</evidence>
<dbReference type="PROSITE" id="PS01124">
    <property type="entry name" value="HTH_ARAC_FAMILY_2"/>
    <property type="match status" value="1"/>
</dbReference>
<dbReference type="PANTHER" id="PTHR43280">
    <property type="entry name" value="ARAC-FAMILY TRANSCRIPTIONAL REGULATOR"/>
    <property type="match status" value="1"/>
</dbReference>
<dbReference type="AlphaFoldDB" id="A0A1I4MX34"/>
<dbReference type="PRINTS" id="PR00032">
    <property type="entry name" value="HTHARAC"/>
</dbReference>
<dbReference type="InterPro" id="IPR020449">
    <property type="entry name" value="Tscrpt_reg_AraC-type_HTH"/>
</dbReference>
<dbReference type="InterPro" id="IPR009057">
    <property type="entry name" value="Homeodomain-like_sf"/>
</dbReference>
<evidence type="ECO:0000256" key="1">
    <source>
        <dbReference type="ARBA" id="ARBA00023015"/>
    </source>
</evidence>
<keyword evidence="2" id="KW-0238">DNA-binding</keyword>
<dbReference type="SUPFAM" id="SSF51182">
    <property type="entry name" value="RmlC-like cupins"/>
    <property type="match status" value="1"/>
</dbReference>
<dbReference type="EMBL" id="FOTI01000062">
    <property type="protein sequence ID" value="SFM07849.1"/>
    <property type="molecule type" value="Genomic_DNA"/>
</dbReference>
<dbReference type="GO" id="GO:0043565">
    <property type="term" value="F:sequence-specific DNA binding"/>
    <property type="evidence" value="ECO:0007669"/>
    <property type="project" value="InterPro"/>
</dbReference>
<dbReference type="InterPro" id="IPR018062">
    <property type="entry name" value="HTH_AraC-typ_CS"/>
</dbReference>
<dbReference type="GO" id="GO:0003700">
    <property type="term" value="F:DNA-binding transcription factor activity"/>
    <property type="evidence" value="ECO:0007669"/>
    <property type="project" value="InterPro"/>
</dbReference>
<dbReference type="InterPro" id="IPR018060">
    <property type="entry name" value="HTH_AraC"/>
</dbReference>
<dbReference type="PROSITE" id="PS00041">
    <property type="entry name" value="HTH_ARAC_FAMILY_1"/>
    <property type="match status" value="1"/>
</dbReference>
<dbReference type="InterPro" id="IPR013096">
    <property type="entry name" value="Cupin_2"/>
</dbReference>
<dbReference type="Gene3D" id="2.60.120.10">
    <property type="entry name" value="Jelly Rolls"/>
    <property type="match status" value="1"/>
</dbReference>
<dbReference type="RefSeq" id="WP_089862726.1">
    <property type="nucleotide sequence ID" value="NZ_FOTI01000062.1"/>
</dbReference>
<protein>
    <submittedName>
        <fullName evidence="5">Cupin domain-containing protein</fullName>
    </submittedName>
</protein>